<dbReference type="SUPFAM" id="SSF56112">
    <property type="entry name" value="Protein kinase-like (PK-like)"/>
    <property type="match status" value="1"/>
</dbReference>
<keyword evidence="2" id="KW-1185">Reference proteome</keyword>
<gene>
    <name evidence="1" type="ORF">IL334_002916</name>
</gene>
<dbReference type="GeneID" id="87955047"/>
<organism evidence="1 2">
    <name type="scientific">Kwoniella shivajii</name>
    <dbReference type="NCBI Taxonomy" id="564305"/>
    <lineage>
        <taxon>Eukaryota</taxon>
        <taxon>Fungi</taxon>
        <taxon>Dikarya</taxon>
        <taxon>Basidiomycota</taxon>
        <taxon>Agaricomycotina</taxon>
        <taxon>Tremellomycetes</taxon>
        <taxon>Tremellales</taxon>
        <taxon>Cryptococcaceae</taxon>
        <taxon>Kwoniella</taxon>
    </lineage>
</organism>
<evidence type="ECO:0008006" key="3">
    <source>
        <dbReference type="Google" id="ProtNLM"/>
    </source>
</evidence>
<dbReference type="Gene3D" id="4.10.1110.10">
    <property type="entry name" value="AN1-like Zinc finger"/>
    <property type="match status" value="1"/>
</dbReference>
<dbReference type="SUPFAM" id="SSF118310">
    <property type="entry name" value="AN1-like Zinc finger"/>
    <property type="match status" value="1"/>
</dbReference>
<dbReference type="PANTHER" id="PTHR21310:SF15">
    <property type="entry name" value="AMINOGLYCOSIDE PHOSPHOTRANSFERASE DOMAIN-CONTAINING PROTEIN"/>
    <property type="match status" value="1"/>
</dbReference>
<dbReference type="RefSeq" id="XP_062790705.1">
    <property type="nucleotide sequence ID" value="XM_062934654.1"/>
</dbReference>
<evidence type="ECO:0000313" key="1">
    <source>
        <dbReference type="EMBL" id="WRT65965.1"/>
    </source>
</evidence>
<sequence>MPELIEYTCSVAGCDNTRISYEANCTWCHKVWCLNHVNDDAHQCAVVERTLPSNLRYPEWKLIRDDANRIELTKLLAQVIEHQSHIINDAISLRPGHLCTMDIPVDYEALKESKWFAYYNLHFLILFDDKVKWLLRVRQTRGQRLPKEITETVIKSEVATVNLLKGYGIPVPGAYLPAHMDASKAKENDTTLDYFFYEYMTGSPVQLFTKGFCVEDIPPEATMRHLIEEYAGMQIQLSNIRVPYKALGCIYPTDSGETQVGPIVSRGCFMNPKPPYFMGPFSSLRELTLAHIEAALRYIKLNALQGRHPLDEYLWHLEMRELVAASKELAEESEELFIKHVDKKGDEMMVDGNGTIVGILDWEWAYVTTKRDALSTPWIFNRTFAYIKAGSNELTEAEKFLITCYEHHHRPDLANCVRGGRLYLRLERIGFYDPVYRKSGFRQVFGKDIPADFDPPSEDVDWRVYMIKRYQNDIGLREVMERFEWTLEKAEMEASRWVRKEEKKG</sequence>
<reference evidence="1 2" key="1">
    <citation type="submission" date="2024-01" db="EMBL/GenBank/DDBJ databases">
        <title>Comparative genomics of Cryptococcus and Kwoniella reveals pathogenesis evolution and contrasting modes of karyotype evolution via chromosome fusion or intercentromeric recombination.</title>
        <authorList>
            <person name="Coelho M.A."/>
            <person name="David-Palma M."/>
            <person name="Shea T."/>
            <person name="Bowers K."/>
            <person name="McGinley-Smith S."/>
            <person name="Mohammad A.W."/>
            <person name="Gnirke A."/>
            <person name="Yurkov A.M."/>
            <person name="Nowrousian M."/>
            <person name="Sun S."/>
            <person name="Cuomo C.A."/>
            <person name="Heitman J."/>
        </authorList>
    </citation>
    <scope>NUCLEOTIDE SEQUENCE [LARGE SCALE GENOMIC DNA]</scope>
    <source>
        <strain evidence="1">CBS 11374</strain>
    </source>
</reference>
<dbReference type="InterPro" id="IPR011009">
    <property type="entry name" value="Kinase-like_dom_sf"/>
</dbReference>
<evidence type="ECO:0000313" key="2">
    <source>
        <dbReference type="Proteomes" id="UP001329825"/>
    </source>
</evidence>
<protein>
    <recommendedName>
        <fullName evidence="3">Aminoglycoside phosphotransferase domain-containing protein</fullName>
    </recommendedName>
</protein>
<accession>A0ABZ1CW23</accession>
<dbReference type="InterPro" id="IPR035896">
    <property type="entry name" value="AN1-like_Znf"/>
</dbReference>
<dbReference type="EMBL" id="CP141883">
    <property type="protein sequence ID" value="WRT65965.1"/>
    <property type="molecule type" value="Genomic_DNA"/>
</dbReference>
<dbReference type="InterPro" id="IPR051678">
    <property type="entry name" value="AGP_Transferase"/>
</dbReference>
<proteinExistence type="predicted"/>
<dbReference type="PANTHER" id="PTHR21310">
    <property type="entry name" value="AMINOGLYCOSIDE PHOSPHOTRANSFERASE-RELATED-RELATED"/>
    <property type="match status" value="1"/>
</dbReference>
<dbReference type="Proteomes" id="UP001329825">
    <property type="component" value="Chromosome 3"/>
</dbReference>
<name>A0ABZ1CW23_9TREE</name>